<dbReference type="PANTHER" id="PTHR30294">
    <property type="entry name" value="MEMBRANE COMPONENT OF ABC TRANSPORTER YHHJ-RELATED"/>
    <property type="match status" value="1"/>
</dbReference>
<gene>
    <name evidence="10" type="ordered locus">Bsel_0289</name>
</gene>
<dbReference type="InterPro" id="IPR013525">
    <property type="entry name" value="ABC2_TM"/>
</dbReference>
<dbReference type="eggNOG" id="COG0842">
    <property type="taxonomic scope" value="Bacteria"/>
</dbReference>
<proteinExistence type="inferred from homology"/>
<accession>D6XWI7</accession>
<feature type="transmembrane region" description="Helical" evidence="8">
    <location>
        <begin position="336"/>
        <end position="356"/>
    </location>
</feature>
<dbReference type="GO" id="GO:0005886">
    <property type="term" value="C:plasma membrane"/>
    <property type="evidence" value="ECO:0007669"/>
    <property type="project" value="UniProtKB-SubCell"/>
</dbReference>
<dbReference type="Pfam" id="PF12698">
    <property type="entry name" value="ABC2_membrane_3"/>
    <property type="match status" value="1"/>
</dbReference>
<evidence type="ECO:0000256" key="5">
    <source>
        <dbReference type="ARBA" id="ARBA00022692"/>
    </source>
</evidence>
<dbReference type="KEGG" id="bse:Bsel_0289"/>
<dbReference type="InterPro" id="IPR051449">
    <property type="entry name" value="ABC-2_transporter_component"/>
</dbReference>
<dbReference type="EMBL" id="CP001791">
    <property type="protein sequence ID" value="ADH97829.1"/>
    <property type="molecule type" value="Genomic_DNA"/>
</dbReference>
<dbReference type="GO" id="GO:0140359">
    <property type="term" value="F:ABC-type transporter activity"/>
    <property type="evidence" value="ECO:0007669"/>
    <property type="project" value="InterPro"/>
</dbReference>
<feature type="transmembrane region" description="Helical" evidence="8">
    <location>
        <begin position="20"/>
        <end position="41"/>
    </location>
</feature>
<protein>
    <submittedName>
        <fullName evidence="10">ABC-2 type transporter</fullName>
    </submittedName>
</protein>
<dbReference type="Proteomes" id="UP000000271">
    <property type="component" value="Chromosome"/>
</dbReference>
<feature type="transmembrane region" description="Helical" evidence="8">
    <location>
        <begin position="397"/>
        <end position="415"/>
    </location>
</feature>
<feature type="domain" description="ABC transmembrane type-2" evidence="9">
    <location>
        <begin position="166"/>
        <end position="418"/>
    </location>
</feature>
<keyword evidence="5 8" id="KW-0812">Transmembrane</keyword>
<comment type="subcellular location">
    <subcellularLocation>
        <location evidence="1">Cell membrane</location>
        <topology evidence="1">Multi-pass membrane protein</topology>
    </subcellularLocation>
</comment>
<dbReference type="AlphaFoldDB" id="D6XWI7"/>
<evidence type="ECO:0000259" key="9">
    <source>
        <dbReference type="PROSITE" id="PS51012"/>
    </source>
</evidence>
<dbReference type="HOGENOM" id="CLU_039483_0_4_9"/>
<evidence type="ECO:0000256" key="1">
    <source>
        <dbReference type="ARBA" id="ARBA00004651"/>
    </source>
</evidence>
<dbReference type="STRING" id="439292.Bsel_0289"/>
<evidence type="ECO:0000256" key="6">
    <source>
        <dbReference type="ARBA" id="ARBA00022989"/>
    </source>
</evidence>
<comment type="similarity">
    <text evidence="2">Belongs to the ABC-2 integral membrane protein family.</text>
</comment>
<evidence type="ECO:0000313" key="11">
    <source>
        <dbReference type="Proteomes" id="UP000000271"/>
    </source>
</evidence>
<feature type="transmembrane region" description="Helical" evidence="8">
    <location>
        <begin position="301"/>
        <end position="324"/>
    </location>
</feature>
<evidence type="ECO:0000256" key="8">
    <source>
        <dbReference type="SAM" id="Phobius"/>
    </source>
</evidence>
<dbReference type="RefSeq" id="WP_013171258.1">
    <property type="nucleotide sequence ID" value="NC_014219.1"/>
</dbReference>
<reference evidence="10" key="1">
    <citation type="submission" date="2009-10" db="EMBL/GenBank/DDBJ databases">
        <title>Complete sequence of Bacillus selenitireducens MLS10.</title>
        <authorList>
            <consortium name="US DOE Joint Genome Institute"/>
            <person name="Lucas S."/>
            <person name="Copeland A."/>
            <person name="Lapidus A."/>
            <person name="Glavina del Rio T."/>
            <person name="Dalin E."/>
            <person name="Tice H."/>
            <person name="Bruce D."/>
            <person name="Goodwin L."/>
            <person name="Pitluck S."/>
            <person name="Sims D."/>
            <person name="Brettin T."/>
            <person name="Detter J.C."/>
            <person name="Han C."/>
            <person name="Larimer F."/>
            <person name="Land M."/>
            <person name="Hauser L."/>
            <person name="Kyrpides N."/>
            <person name="Ovchinnikova G."/>
            <person name="Stolz J."/>
        </authorList>
    </citation>
    <scope>NUCLEOTIDE SEQUENCE [LARGE SCALE GENOMIC DNA]</scope>
    <source>
        <strain evidence="10">MLS10</strain>
    </source>
</reference>
<keyword evidence="6 8" id="KW-1133">Transmembrane helix</keyword>
<organism evidence="10 11">
    <name type="scientific">Bacillus selenitireducens (strain ATCC 700615 / DSM 15326 / MLS10)</name>
    <dbReference type="NCBI Taxonomy" id="439292"/>
    <lineage>
        <taxon>Bacteria</taxon>
        <taxon>Bacillati</taxon>
        <taxon>Bacillota</taxon>
        <taxon>Bacilli</taxon>
        <taxon>Bacillales</taxon>
        <taxon>Bacillaceae</taxon>
        <taxon>Salisediminibacterium</taxon>
    </lineage>
</organism>
<evidence type="ECO:0000256" key="3">
    <source>
        <dbReference type="ARBA" id="ARBA00022448"/>
    </source>
</evidence>
<keyword evidence="4" id="KW-1003">Cell membrane</keyword>
<evidence type="ECO:0000313" key="10">
    <source>
        <dbReference type="EMBL" id="ADH97829.1"/>
    </source>
</evidence>
<keyword evidence="7 8" id="KW-0472">Membrane</keyword>
<sequence length="423" mass="45559">MITYILKDMKLILRNRSELLLLFAMPLILIAILGFALRGMLTGGGEGLSMDVALLDHDDPDAGEEALFTGFRESGMPEDMADEIQAGITGVSPAFLLNNLFDSDELDGMITIHEPPSRDAALMGLEDGTYNAVLEIPESFTYDSLNRMLTGEGEGGQLHLTVQDEQSIYGRVMHDILRRFTDSFNLETAIARETGAAPDEAPTEAGQVESITAYEPINSQQFYTAGMAVMFVLFTAASIAAFANVERKSNVLDRILLSGTHAISYLSGKWLSAMLIAFLQLIVLFVMAALMFQAFPQSSVSFWGGIALISLLTAMNVGALAALLTAISIRQKSDAAATVFSGGVVAIMAFAGGSFFPAQALPGIVTTLGDMTPNGRAMSLYLRWIQGFELQELLPSIYVLLLIAAVLTTAALVLYPKDREVKG</sequence>
<evidence type="ECO:0000256" key="2">
    <source>
        <dbReference type="ARBA" id="ARBA00007783"/>
    </source>
</evidence>
<keyword evidence="3" id="KW-0813">Transport</keyword>
<dbReference type="InterPro" id="IPR047817">
    <property type="entry name" value="ABC2_TM_bact-type"/>
</dbReference>
<evidence type="ECO:0000256" key="4">
    <source>
        <dbReference type="ARBA" id="ARBA00022475"/>
    </source>
</evidence>
<dbReference type="OrthoDB" id="3078158at2"/>
<evidence type="ECO:0000256" key="7">
    <source>
        <dbReference type="ARBA" id="ARBA00023136"/>
    </source>
</evidence>
<dbReference type="PANTHER" id="PTHR30294:SF29">
    <property type="entry name" value="MULTIDRUG ABC TRANSPORTER PERMEASE YBHS-RELATED"/>
    <property type="match status" value="1"/>
</dbReference>
<feature type="transmembrane region" description="Helical" evidence="8">
    <location>
        <begin position="270"/>
        <end position="295"/>
    </location>
</feature>
<dbReference type="PROSITE" id="PS51012">
    <property type="entry name" value="ABC_TM2"/>
    <property type="match status" value="1"/>
</dbReference>
<keyword evidence="11" id="KW-1185">Reference proteome</keyword>
<feature type="transmembrane region" description="Helical" evidence="8">
    <location>
        <begin position="222"/>
        <end position="245"/>
    </location>
</feature>
<name>D6XWI7_BACIE</name>